<evidence type="ECO:0000313" key="2">
    <source>
        <dbReference type="Proteomes" id="UP001642260"/>
    </source>
</evidence>
<dbReference type="PANTHER" id="PTHR48476">
    <property type="entry name" value="SHORT-CHAIN DEHYDROGENASE TIC 32, CHLOROPLASTIC-LIKE"/>
    <property type="match status" value="1"/>
</dbReference>
<gene>
    <name evidence="1" type="ORF">ERUC_LOCUS1413</name>
</gene>
<dbReference type="InterPro" id="IPR036291">
    <property type="entry name" value="NAD(P)-bd_dom_sf"/>
</dbReference>
<dbReference type="Proteomes" id="UP001642260">
    <property type="component" value="Unassembled WGS sequence"/>
</dbReference>
<dbReference type="InterPro" id="IPR055280">
    <property type="entry name" value="TIC32"/>
</dbReference>
<evidence type="ECO:0000313" key="1">
    <source>
        <dbReference type="EMBL" id="CAH8291330.1"/>
    </source>
</evidence>
<keyword evidence="2" id="KW-1185">Reference proteome</keyword>
<accession>A0ABC8IQ88</accession>
<reference evidence="1 2" key="1">
    <citation type="submission" date="2022-03" db="EMBL/GenBank/DDBJ databases">
        <authorList>
            <person name="Macdonald S."/>
            <person name="Ahmed S."/>
            <person name="Newling K."/>
        </authorList>
    </citation>
    <scope>NUCLEOTIDE SEQUENCE [LARGE SCALE GENOMIC DNA]</scope>
</reference>
<protein>
    <submittedName>
        <fullName evidence="1">Uncharacterized protein</fullName>
    </submittedName>
</protein>
<dbReference type="PANTHER" id="PTHR48476:SF1">
    <property type="entry name" value="SHORT-CHAIN DEHYDROGENASE TIC 32, CHLOROPLASTIC-LIKE"/>
    <property type="match status" value="1"/>
</dbReference>
<name>A0ABC8IQ88_ERUVS</name>
<dbReference type="SUPFAM" id="SSF51735">
    <property type="entry name" value="NAD(P)-binding Rossmann-fold domains"/>
    <property type="match status" value="1"/>
</dbReference>
<sequence>MYRVLSIIPSSSCLYVAKATQREEEFDLGTIIFKVGMALSSSLKLAKTSLLNIAGVFSPNLEFSEEKIELTFATNFLGHYLLTEMLIEKMIDTAKKSGIEGQIINLTFSDSYLGLA</sequence>
<dbReference type="Gene3D" id="3.40.50.720">
    <property type="entry name" value="NAD(P)-binding Rossmann-like Domain"/>
    <property type="match status" value="1"/>
</dbReference>
<dbReference type="AlphaFoldDB" id="A0ABC8IQ88"/>
<dbReference type="EMBL" id="CAKOAT010047378">
    <property type="protein sequence ID" value="CAH8291330.1"/>
    <property type="molecule type" value="Genomic_DNA"/>
</dbReference>
<organism evidence="1 2">
    <name type="scientific">Eruca vesicaria subsp. sativa</name>
    <name type="common">Garden rocket</name>
    <name type="synonym">Eruca sativa</name>
    <dbReference type="NCBI Taxonomy" id="29727"/>
    <lineage>
        <taxon>Eukaryota</taxon>
        <taxon>Viridiplantae</taxon>
        <taxon>Streptophyta</taxon>
        <taxon>Embryophyta</taxon>
        <taxon>Tracheophyta</taxon>
        <taxon>Spermatophyta</taxon>
        <taxon>Magnoliopsida</taxon>
        <taxon>eudicotyledons</taxon>
        <taxon>Gunneridae</taxon>
        <taxon>Pentapetalae</taxon>
        <taxon>rosids</taxon>
        <taxon>malvids</taxon>
        <taxon>Brassicales</taxon>
        <taxon>Brassicaceae</taxon>
        <taxon>Brassiceae</taxon>
        <taxon>Eruca</taxon>
    </lineage>
</organism>
<comment type="caution">
    <text evidence="1">The sequence shown here is derived from an EMBL/GenBank/DDBJ whole genome shotgun (WGS) entry which is preliminary data.</text>
</comment>
<proteinExistence type="predicted"/>